<reference evidence="1" key="2">
    <citation type="submission" date="2025-08" db="UniProtKB">
        <authorList>
            <consortium name="Ensembl"/>
        </authorList>
    </citation>
    <scope>IDENTIFICATION</scope>
</reference>
<organism evidence="1 2">
    <name type="scientific">Cynoglossus semilaevis</name>
    <name type="common">Tongue sole</name>
    <dbReference type="NCBI Taxonomy" id="244447"/>
    <lineage>
        <taxon>Eukaryota</taxon>
        <taxon>Metazoa</taxon>
        <taxon>Chordata</taxon>
        <taxon>Craniata</taxon>
        <taxon>Vertebrata</taxon>
        <taxon>Euteleostomi</taxon>
        <taxon>Actinopterygii</taxon>
        <taxon>Neopterygii</taxon>
        <taxon>Teleostei</taxon>
        <taxon>Neoteleostei</taxon>
        <taxon>Acanthomorphata</taxon>
        <taxon>Carangaria</taxon>
        <taxon>Pleuronectiformes</taxon>
        <taxon>Pleuronectoidei</taxon>
        <taxon>Cynoglossidae</taxon>
        <taxon>Cynoglossinae</taxon>
        <taxon>Cynoglossus</taxon>
    </lineage>
</organism>
<proteinExistence type="predicted"/>
<dbReference type="InParanoid" id="A0A3P8WZQ0"/>
<protein>
    <submittedName>
        <fullName evidence="1">Uncharacterized protein</fullName>
    </submittedName>
</protein>
<reference evidence="1 2" key="1">
    <citation type="journal article" date="2014" name="Nat. Genet.">
        <title>Whole-genome sequence of a flatfish provides insights into ZW sex chromosome evolution and adaptation to a benthic lifestyle.</title>
        <authorList>
            <person name="Chen S."/>
            <person name="Zhang G."/>
            <person name="Shao C."/>
            <person name="Huang Q."/>
            <person name="Liu G."/>
            <person name="Zhang P."/>
            <person name="Song W."/>
            <person name="An N."/>
            <person name="Chalopin D."/>
            <person name="Volff J.N."/>
            <person name="Hong Y."/>
            <person name="Li Q."/>
            <person name="Sha Z."/>
            <person name="Zhou H."/>
            <person name="Xie M."/>
            <person name="Yu Q."/>
            <person name="Liu Y."/>
            <person name="Xiang H."/>
            <person name="Wang N."/>
            <person name="Wu K."/>
            <person name="Yang C."/>
            <person name="Zhou Q."/>
            <person name="Liao X."/>
            <person name="Yang L."/>
            <person name="Hu Q."/>
            <person name="Zhang J."/>
            <person name="Meng L."/>
            <person name="Jin L."/>
            <person name="Tian Y."/>
            <person name="Lian J."/>
            <person name="Yang J."/>
            <person name="Miao G."/>
            <person name="Liu S."/>
            <person name="Liang Z."/>
            <person name="Yan F."/>
            <person name="Li Y."/>
            <person name="Sun B."/>
            <person name="Zhang H."/>
            <person name="Zhang J."/>
            <person name="Zhu Y."/>
            <person name="Du M."/>
            <person name="Zhao Y."/>
            <person name="Schartl M."/>
            <person name="Tang Q."/>
            <person name="Wang J."/>
        </authorList>
    </citation>
    <scope>NUCLEOTIDE SEQUENCE</scope>
</reference>
<dbReference type="Ensembl" id="ENSCSET00000033307.1">
    <property type="protein sequence ID" value="ENSCSEP00000032883.1"/>
    <property type="gene ID" value="ENSCSEG00000021113.1"/>
</dbReference>
<dbReference type="AlphaFoldDB" id="A0A3P8WZQ0"/>
<sequence>MLLVTTAALSAASTPGCVPHDRPPVRVTHSLGVAPVTFPIILDSAWKQTNNQVHARTHTHTHTLQTHKPQRGSDVLEETFASWRIPRLNPLHPPHVHKRTVSLETPAVHHHNHQRAVIMQRREHYRFHQMWQKPFYGSSSEKEEYRKDLREQLKRQMEEKSVSLQLQLSGRVREAAFARQVDLTALSRDREHRVEHSKAMTVYRDVNKRLMEQRWRDTALTQSQQILEERELLRLNPINWSGTLT</sequence>
<keyword evidence="2" id="KW-1185">Reference proteome</keyword>
<dbReference type="OMA" id="ENKRECH"/>
<dbReference type="GeneTree" id="ENSGT00660000097455"/>
<reference evidence="1" key="3">
    <citation type="submission" date="2025-09" db="UniProtKB">
        <authorList>
            <consortium name="Ensembl"/>
        </authorList>
    </citation>
    <scope>IDENTIFICATION</scope>
</reference>
<dbReference type="Proteomes" id="UP000265120">
    <property type="component" value="Chromosome 10"/>
</dbReference>
<name>A0A3P8WZQ0_CYNSE</name>
<evidence type="ECO:0000313" key="2">
    <source>
        <dbReference type="Proteomes" id="UP000265120"/>
    </source>
</evidence>
<accession>A0A3P8WZQ0</accession>
<evidence type="ECO:0000313" key="1">
    <source>
        <dbReference type="Ensembl" id="ENSCSEP00000032883.1"/>
    </source>
</evidence>